<dbReference type="InParanoid" id="A7EHQ6"/>
<evidence type="ECO:0000313" key="2">
    <source>
        <dbReference type="Proteomes" id="UP000001312"/>
    </source>
</evidence>
<proteinExistence type="predicted"/>
<name>A7EHQ6_SCLS1</name>
<protein>
    <submittedName>
        <fullName evidence="1">Uncharacterized protein</fullName>
    </submittedName>
</protein>
<reference evidence="2" key="1">
    <citation type="journal article" date="2011" name="PLoS Genet.">
        <title>Genomic analysis of the necrotrophic fungal pathogens Sclerotinia sclerotiorum and Botrytis cinerea.</title>
        <authorList>
            <person name="Amselem J."/>
            <person name="Cuomo C.A."/>
            <person name="van Kan J.A."/>
            <person name="Viaud M."/>
            <person name="Benito E.P."/>
            <person name="Couloux A."/>
            <person name="Coutinho P.M."/>
            <person name="de Vries R.P."/>
            <person name="Dyer P.S."/>
            <person name="Fillinger S."/>
            <person name="Fournier E."/>
            <person name="Gout L."/>
            <person name="Hahn M."/>
            <person name="Kohn L."/>
            <person name="Lapalu N."/>
            <person name="Plummer K.M."/>
            <person name="Pradier J.M."/>
            <person name="Quevillon E."/>
            <person name="Sharon A."/>
            <person name="Simon A."/>
            <person name="ten Have A."/>
            <person name="Tudzynski B."/>
            <person name="Tudzynski P."/>
            <person name="Wincker P."/>
            <person name="Andrew M."/>
            <person name="Anthouard V."/>
            <person name="Beever R.E."/>
            <person name="Beffa R."/>
            <person name="Benoit I."/>
            <person name="Bouzid O."/>
            <person name="Brault B."/>
            <person name="Chen Z."/>
            <person name="Choquer M."/>
            <person name="Collemare J."/>
            <person name="Cotton P."/>
            <person name="Danchin E.G."/>
            <person name="Da Silva C."/>
            <person name="Gautier A."/>
            <person name="Giraud C."/>
            <person name="Giraud T."/>
            <person name="Gonzalez C."/>
            <person name="Grossetete S."/>
            <person name="Guldener U."/>
            <person name="Henrissat B."/>
            <person name="Howlett B.J."/>
            <person name="Kodira C."/>
            <person name="Kretschmer M."/>
            <person name="Lappartient A."/>
            <person name="Leroch M."/>
            <person name="Levis C."/>
            <person name="Mauceli E."/>
            <person name="Neuveglise C."/>
            <person name="Oeser B."/>
            <person name="Pearson M."/>
            <person name="Poulain J."/>
            <person name="Poussereau N."/>
            <person name="Quesneville H."/>
            <person name="Rascle C."/>
            <person name="Schumacher J."/>
            <person name="Segurens B."/>
            <person name="Sexton A."/>
            <person name="Silva E."/>
            <person name="Sirven C."/>
            <person name="Soanes D.M."/>
            <person name="Talbot N.J."/>
            <person name="Templeton M."/>
            <person name="Yandava C."/>
            <person name="Yarden O."/>
            <person name="Zeng Q."/>
            <person name="Rollins J.A."/>
            <person name="Lebrun M.H."/>
            <person name="Dickman M."/>
        </authorList>
    </citation>
    <scope>NUCLEOTIDE SEQUENCE [LARGE SCALE GENOMIC DNA]</scope>
    <source>
        <strain evidence="2">ATCC 18683 / 1980 / Ss-1</strain>
    </source>
</reference>
<dbReference type="AlphaFoldDB" id="A7EHQ6"/>
<dbReference type="KEGG" id="ssl:SS1G_04848"/>
<sequence length="77" mass="8986">MAQMVLHYNRYEDVEGRVVIVLLLSCGYHSQFVWGVKQHFGYEVLNRGKLAGDEIFKGMTVEMDHYMIILINCEIFS</sequence>
<dbReference type="GeneID" id="5489635"/>
<keyword evidence="2" id="KW-1185">Reference proteome</keyword>
<gene>
    <name evidence="1" type="ORF">SS1G_04848</name>
</gene>
<dbReference type="RefSeq" id="XP_001593421.1">
    <property type="nucleotide sequence ID" value="XM_001593371.1"/>
</dbReference>
<evidence type="ECO:0000313" key="1">
    <source>
        <dbReference type="EMBL" id="EDO02372.1"/>
    </source>
</evidence>
<dbReference type="EMBL" id="CH476626">
    <property type="protein sequence ID" value="EDO02372.1"/>
    <property type="molecule type" value="Genomic_DNA"/>
</dbReference>
<accession>A7EHQ6</accession>
<dbReference type="HOGENOM" id="CLU_2639580_0_0_1"/>
<organism evidence="1 2">
    <name type="scientific">Sclerotinia sclerotiorum (strain ATCC 18683 / 1980 / Ss-1)</name>
    <name type="common">White mold</name>
    <name type="synonym">Whetzelinia sclerotiorum</name>
    <dbReference type="NCBI Taxonomy" id="665079"/>
    <lineage>
        <taxon>Eukaryota</taxon>
        <taxon>Fungi</taxon>
        <taxon>Dikarya</taxon>
        <taxon>Ascomycota</taxon>
        <taxon>Pezizomycotina</taxon>
        <taxon>Leotiomycetes</taxon>
        <taxon>Helotiales</taxon>
        <taxon>Sclerotiniaceae</taxon>
        <taxon>Sclerotinia</taxon>
    </lineage>
</organism>
<dbReference type="Proteomes" id="UP000001312">
    <property type="component" value="Unassembled WGS sequence"/>
</dbReference>